<name>A0A1I7I9R1_9BACL</name>
<dbReference type="SUPFAM" id="SSF52141">
    <property type="entry name" value="Uracil-DNA glycosylase-like"/>
    <property type="match status" value="2"/>
</dbReference>
<dbReference type="EMBL" id="FPBV01000006">
    <property type="protein sequence ID" value="SFU69677.1"/>
    <property type="molecule type" value="Genomic_DNA"/>
</dbReference>
<protein>
    <submittedName>
        <fullName evidence="1">Uracil DNA glycosylase superfamily protein</fullName>
    </submittedName>
</protein>
<keyword evidence="2" id="KW-1185">Reference proteome</keyword>
<accession>A0A1I7I9R1</accession>
<dbReference type="STRING" id="392015.SAMN05421543_10688"/>
<sequence length="241" mass="27106">MNVTEAFCQVLSTLSASYEVPDILLPSSDLIFILESPHVQELKFGAPVSGPSGATMTKHLFGERYARFPLGRLVKKNADEAKNRPRLNRIGLMNVCNIPMQASAYPDPDVRREHRVWLDALMYIRSNNQRDTYPNPLYNEVQAVLVAGLRKKLERLQDRPLTLVPCGRFAQKFFRLAAVDSPHWQVIDGVPHPSYNSWDRPQYREVVERVRRVLGDPPEEAIFHGSGIHASGGGHPGTEVG</sequence>
<reference evidence="2" key="1">
    <citation type="submission" date="2016-10" db="EMBL/GenBank/DDBJ databases">
        <authorList>
            <person name="Varghese N."/>
        </authorList>
    </citation>
    <scope>NUCLEOTIDE SEQUENCE [LARGE SCALE GENOMIC DNA]</scope>
    <source>
        <strain evidence="2">DSM 17980</strain>
    </source>
</reference>
<dbReference type="RefSeq" id="WP_074950959.1">
    <property type="nucleotide sequence ID" value="NZ_FPBV01000006.1"/>
</dbReference>
<gene>
    <name evidence="1" type="ORF">SAMN05421543_10688</name>
</gene>
<dbReference type="InterPro" id="IPR036895">
    <property type="entry name" value="Uracil-DNA_glycosylase-like_sf"/>
</dbReference>
<evidence type="ECO:0000313" key="1">
    <source>
        <dbReference type="EMBL" id="SFU69677.1"/>
    </source>
</evidence>
<dbReference type="eggNOG" id="ENOG5032TUI">
    <property type="taxonomic scope" value="Bacteria"/>
</dbReference>
<dbReference type="AlphaFoldDB" id="A0A1I7I9R1"/>
<dbReference type="Gene3D" id="3.40.470.10">
    <property type="entry name" value="Uracil-DNA glycosylase-like domain"/>
    <property type="match status" value="1"/>
</dbReference>
<dbReference type="Proteomes" id="UP000183508">
    <property type="component" value="Unassembled WGS sequence"/>
</dbReference>
<proteinExistence type="predicted"/>
<dbReference type="OrthoDB" id="5066079at2"/>
<evidence type="ECO:0000313" key="2">
    <source>
        <dbReference type="Proteomes" id="UP000183508"/>
    </source>
</evidence>
<organism evidence="1 2">
    <name type="scientific">Alicyclobacillus macrosporangiidus</name>
    <dbReference type="NCBI Taxonomy" id="392015"/>
    <lineage>
        <taxon>Bacteria</taxon>
        <taxon>Bacillati</taxon>
        <taxon>Bacillota</taxon>
        <taxon>Bacilli</taxon>
        <taxon>Bacillales</taxon>
        <taxon>Alicyclobacillaceae</taxon>
        <taxon>Alicyclobacillus</taxon>
    </lineage>
</organism>